<dbReference type="GO" id="GO:0022627">
    <property type="term" value="C:cytosolic small ribosomal subunit"/>
    <property type="evidence" value="ECO:0007669"/>
    <property type="project" value="TreeGrafter"/>
</dbReference>
<name>A0A3G8YBM5_9DEIO</name>
<dbReference type="InterPro" id="IPR001865">
    <property type="entry name" value="Ribosomal_uS2"/>
</dbReference>
<dbReference type="InterPro" id="IPR005706">
    <property type="entry name" value="Ribosomal_uS2_bac/mit/plastid"/>
</dbReference>
<comment type="similarity">
    <text evidence="1 5 6">Belongs to the universal ribosomal protein uS2 family.</text>
</comment>
<protein>
    <recommendedName>
        <fullName evidence="4 5">Small ribosomal subunit protein uS2</fullName>
    </recommendedName>
</protein>
<evidence type="ECO:0000256" key="3">
    <source>
        <dbReference type="ARBA" id="ARBA00023274"/>
    </source>
</evidence>
<evidence type="ECO:0000256" key="1">
    <source>
        <dbReference type="ARBA" id="ARBA00006242"/>
    </source>
</evidence>
<dbReference type="OrthoDB" id="9808036at2"/>
<evidence type="ECO:0000313" key="9">
    <source>
        <dbReference type="Proteomes" id="UP000276417"/>
    </source>
</evidence>
<organism evidence="8 9">
    <name type="scientific">Deinococcus psychrotolerans</name>
    <dbReference type="NCBI Taxonomy" id="2489213"/>
    <lineage>
        <taxon>Bacteria</taxon>
        <taxon>Thermotogati</taxon>
        <taxon>Deinococcota</taxon>
        <taxon>Deinococci</taxon>
        <taxon>Deinococcales</taxon>
        <taxon>Deinococcaceae</taxon>
        <taxon>Deinococcus</taxon>
    </lineage>
</organism>
<evidence type="ECO:0000256" key="5">
    <source>
        <dbReference type="HAMAP-Rule" id="MF_00291"/>
    </source>
</evidence>
<evidence type="ECO:0000256" key="6">
    <source>
        <dbReference type="RuleBase" id="RU003631"/>
    </source>
</evidence>
<dbReference type="CDD" id="cd01425">
    <property type="entry name" value="RPS2"/>
    <property type="match status" value="1"/>
</dbReference>
<dbReference type="PANTHER" id="PTHR12534:SF0">
    <property type="entry name" value="SMALL RIBOSOMAL SUBUNIT PROTEIN US2M"/>
    <property type="match status" value="1"/>
</dbReference>
<evidence type="ECO:0000256" key="4">
    <source>
        <dbReference type="ARBA" id="ARBA00035256"/>
    </source>
</evidence>
<dbReference type="SUPFAM" id="SSF52313">
    <property type="entry name" value="Ribosomal protein S2"/>
    <property type="match status" value="1"/>
</dbReference>
<accession>A0A3G8YBM5</accession>
<dbReference type="GO" id="GO:0003735">
    <property type="term" value="F:structural constituent of ribosome"/>
    <property type="evidence" value="ECO:0007669"/>
    <property type="project" value="InterPro"/>
</dbReference>
<dbReference type="EMBL" id="CP034183">
    <property type="protein sequence ID" value="AZI42330.1"/>
    <property type="molecule type" value="Genomic_DNA"/>
</dbReference>
<dbReference type="Gene3D" id="1.10.287.610">
    <property type="entry name" value="Helix hairpin bin"/>
    <property type="match status" value="1"/>
</dbReference>
<dbReference type="PROSITE" id="PS00963">
    <property type="entry name" value="RIBOSOMAL_S2_2"/>
    <property type="match status" value="1"/>
</dbReference>
<gene>
    <name evidence="5 8" type="primary">rpsB</name>
    <name evidence="8" type="ORF">EHF33_05845</name>
</gene>
<dbReference type="PROSITE" id="PS00962">
    <property type="entry name" value="RIBOSOMAL_S2_1"/>
    <property type="match status" value="1"/>
</dbReference>
<dbReference type="PANTHER" id="PTHR12534">
    <property type="entry name" value="30S RIBOSOMAL PROTEIN S2 PROKARYOTIC AND ORGANELLAR"/>
    <property type="match status" value="1"/>
</dbReference>
<dbReference type="RefSeq" id="WP_124868728.1">
    <property type="nucleotide sequence ID" value="NZ_CP034183.1"/>
</dbReference>
<keyword evidence="9" id="KW-1185">Reference proteome</keyword>
<dbReference type="HAMAP" id="MF_00291_B">
    <property type="entry name" value="Ribosomal_uS2_B"/>
    <property type="match status" value="1"/>
</dbReference>
<reference evidence="8 9" key="1">
    <citation type="submission" date="2018-11" db="EMBL/GenBank/DDBJ databases">
        <title>Deinococcus shelandsis sp. nov., isolated from South Shetland Islands soil of Antarctica.</title>
        <authorList>
            <person name="Tian J."/>
        </authorList>
    </citation>
    <scope>NUCLEOTIDE SEQUENCE [LARGE SCALE GENOMIC DNA]</scope>
    <source>
        <strain evidence="8 9">S14-83T</strain>
    </source>
</reference>
<dbReference type="KEGG" id="dph:EHF33_05845"/>
<dbReference type="NCBIfam" id="TIGR01011">
    <property type="entry name" value="rpsB_bact"/>
    <property type="match status" value="1"/>
</dbReference>
<dbReference type="FunFam" id="1.10.287.610:FF:000001">
    <property type="entry name" value="30S ribosomal protein S2"/>
    <property type="match status" value="1"/>
</dbReference>
<feature type="region of interest" description="Disordered" evidence="7">
    <location>
        <begin position="260"/>
        <end position="291"/>
    </location>
</feature>
<dbReference type="PRINTS" id="PR00395">
    <property type="entry name" value="RIBOSOMALS2"/>
</dbReference>
<evidence type="ECO:0000256" key="7">
    <source>
        <dbReference type="SAM" id="MobiDB-lite"/>
    </source>
</evidence>
<sequence length="291" mass="32344">MSYIGMKQLLEAGVHFGHETKRWNPKFKRFIFAERNGIFIIDLQKTLKQIDRSFDFIKDLSERGGTILFVGTKKQAQEIVELEARRSGMPYVTSRWLGGMMTNFRTIRTRIDRLAELDELFESGRINDRPKAERIQLGSERDRLLRYVGGIRKMTRLPDALFVVDPTKEVIAVQEANKLGIPVIALADTDSDPDVIDYIVPGNDDAIRSIQLITHRIGDLIVEARGGGEDVSSERVSEDNADIDAAEAPISDDVAMFTTQGGIGGEMSQNDTQGQQIASGAAAAMDNEIKG</sequence>
<keyword evidence="2 5" id="KW-0689">Ribosomal protein</keyword>
<evidence type="ECO:0000256" key="2">
    <source>
        <dbReference type="ARBA" id="ARBA00022980"/>
    </source>
</evidence>
<dbReference type="InterPro" id="IPR018130">
    <property type="entry name" value="Ribosomal_uS2_CS"/>
</dbReference>
<dbReference type="AlphaFoldDB" id="A0A3G8YBM5"/>
<dbReference type="Gene3D" id="3.40.50.10490">
    <property type="entry name" value="Glucose-6-phosphate isomerase like protein, domain 1"/>
    <property type="match status" value="1"/>
</dbReference>
<evidence type="ECO:0000313" key="8">
    <source>
        <dbReference type="EMBL" id="AZI42330.1"/>
    </source>
</evidence>
<dbReference type="GO" id="GO:0006412">
    <property type="term" value="P:translation"/>
    <property type="evidence" value="ECO:0007669"/>
    <property type="project" value="UniProtKB-UniRule"/>
</dbReference>
<keyword evidence="3 5" id="KW-0687">Ribonucleoprotein</keyword>
<dbReference type="Proteomes" id="UP000276417">
    <property type="component" value="Chromosome 1"/>
</dbReference>
<feature type="compositionally biased region" description="Low complexity" evidence="7">
    <location>
        <begin position="273"/>
        <end position="284"/>
    </location>
</feature>
<dbReference type="InterPro" id="IPR023591">
    <property type="entry name" value="Ribosomal_uS2_flav_dom_sf"/>
</dbReference>
<proteinExistence type="inferred from homology"/>
<dbReference type="Pfam" id="PF00318">
    <property type="entry name" value="Ribosomal_S2"/>
    <property type="match status" value="1"/>
</dbReference>